<feature type="signal peptide" evidence="9">
    <location>
        <begin position="1"/>
        <end position="19"/>
    </location>
</feature>
<dbReference type="Gene3D" id="2.120.10.30">
    <property type="entry name" value="TolB, C-terminal domain"/>
    <property type="match status" value="1"/>
</dbReference>
<dbReference type="EMBL" id="VOXD01000021">
    <property type="protein sequence ID" value="TXF88620.1"/>
    <property type="molecule type" value="Genomic_DNA"/>
</dbReference>
<dbReference type="GO" id="GO:0046872">
    <property type="term" value="F:metal ion binding"/>
    <property type="evidence" value="ECO:0007669"/>
    <property type="project" value="UniProtKB-KW"/>
</dbReference>
<dbReference type="Pfam" id="PF02868">
    <property type="entry name" value="Peptidase_M4_C"/>
    <property type="match status" value="1"/>
</dbReference>
<evidence type="ECO:0000256" key="7">
    <source>
        <dbReference type="ARBA" id="ARBA00023049"/>
    </source>
</evidence>
<feature type="domain" description="Peptidase M4 C-terminal" evidence="11">
    <location>
        <begin position="468"/>
        <end position="629"/>
    </location>
</feature>
<keyword evidence="3" id="KW-0479">Metal-binding</keyword>
<feature type="domain" description="Peptidase M4" evidence="10">
    <location>
        <begin position="313"/>
        <end position="465"/>
    </location>
</feature>
<dbReference type="Gene3D" id="3.10.170.10">
    <property type="match status" value="1"/>
</dbReference>
<evidence type="ECO:0000313" key="14">
    <source>
        <dbReference type="Proteomes" id="UP000321907"/>
    </source>
</evidence>
<dbReference type="Pfam" id="PF07504">
    <property type="entry name" value="FTP"/>
    <property type="match status" value="1"/>
</dbReference>
<sequence>MSRFTLLISCFLCAGSLFAQQDFKPERRTGTVPVNIDVSKLDFSLNRQNSASNNPSLHPRPRLNIDRITPFNLPGVAGVSVQTDEDNGQVFALSGRPRQLAAAPADKADAYAYLSAVAAHLGLQDPENEIRILEETTDDLGHTHLRLRQIYKGLNVLPADARLHARNGNGFDYYTGRLQPSPRDLSILPTITEEVARTQVQSKFEDQWINLTDRQLDWISGPQLELELVVYAGGDAPVLAWHANVRPNLKEHISLFIDAGTGEIVHQNTHTCGLDAGIAPGLSCSGHKTVTDLPETRRSALLMDGPATANVRNLYDQFVTINTFSLQDEFYLVDGSRPMFTVVDGEIDGIIASYDGESGSPLRDDFNPALRTNTDQNWTRTEASVHGNAGDAYQYFFDNFGRNSIDGIGGNVLSFMNINETDGTQMDNAFWNGRALFYGNGASAFQSLPRGLDVAGHEMAHGVIQATADLVYEEQPGAMNESFADIFGYLIEGETGDYRLGEDVVTTAFPSGALRDLRLPNNGASAFGQRGWQPKHMDEFVNLPNTADGDYGGVHINSGITNRAFYLFSSDPAVGDERAQQVYYRALTTYLTRSSRFADLRIAVTNAATDLYGSEVVNAANAAFDGVGIGGSAGDYTVDLETNGGDRFLLLANTDQSALFLADEAGNLLENPLESVNLGSRPSLTDDGEIAVFVDDQGRLRTYNFVSATLGFIENNPQTIWLNVAVSKDGNRIAVTTTDQSNDILIYDFVSQSGQFFTLTNPTSAGGISTGDVLYADAMEWEPGGNYLMYDALSRLDDGLEFWDIGLMRAWDSDSGDFGDGTIQKLSSTLPDGISIGNPTFSKNSPYIIAFEEVDFANETYKIIGANIETGASATIFENSIVNYPNYGLEDDRIVFDARTTDGTRVLAVVPLAEDKISPSGSAGAIINGGHWGYFFATGQRDLNTGFDEAVVEDESLRVFPTLTSDLLTIEAGNQALTGPVQVLDLTGRTLATFAAEGSRRLEVSLGHLSAGSYFLAMPTQVGTVIRRVAVVR</sequence>
<keyword evidence="14" id="KW-1185">Reference proteome</keyword>
<evidence type="ECO:0000256" key="9">
    <source>
        <dbReference type="SAM" id="SignalP"/>
    </source>
</evidence>
<organism evidence="13 14">
    <name type="scientific">Neolewinella aurantiaca</name>
    <dbReference type="NCBI Taxonomy" id="2602767"/>
    <lineage>
        <taxon>Bacteria</taxon>
        <taxon>Pseudomonadati</taxon>
        <taxon>Bacteroidota</taxon>
        <taxon>Saprospiria</taxon>
        <taxon>Saprospirales</taxon>
        <taxon>Lewinellaceae</taxon>
        <taxon>Neolewinella</taxon>
    </lineage>
</organism>
<dbReference type="SUPFAM" id="SSF55486">
    <property type="entry name" value="Metalloproteases ('zincins'), catalytic domain"/>
    <property type="match status" value="1"/>
</dbReference>
<gene>
    <name evidence="13" type="ORF">FUA23_14230</name>
</gene>
<dbReference type="InterPro" id="IPR001570">
    <property type="entry name" value="Peptidase_M4_C_domain"/>
</dbReference>
<dbReference type="Pfam" id="PF01447">
    <property type="entry name" value="Peptidase_M4"/>
    <property type="match status" value="1"/>
</dbReference>
<dbReference type="Gene3D" id="1.10.390.10">
    <property type="entry name" value="Neutral Protease Domain 2"/>
    <property type="match status" value="1"/>
</dbReference>
<evidence type="ECO:0000256" key="2">
    <source>
        <dbReference type="ARBA" id="ARBA00022670"/>
    </source>
</evidence>
<dbReference type="PANTHER" id="PTHR33794:SF1">
    <property type="entry name" value="BACILLOLYSIN"/>
    <property type="match status" value="1"/>
</dbReference>
<keyword evidence="5" id="KW-0378">Hydrolase</keyword>
<feature type="domain" description="FTP" evidence="12">
    <location>
        <begin position="129"/>
        <end position="170"/>
    </location>
</feature>
<keyword evidence="2" id="KW-0645">Protease</keyword>
<dbReference type="GO" id="GO:0004222">
    <property type="term" value="F:metalloendopeptidase activity"/>
    <property type="evidence" value="ECO:0007669"/>
    <property type="project" value="InterPro"/>
</dbReference>
<dbReference type="CDD" id="cd09597">
    <property type="entry name" value="M4_TLP"/>
    <property type="match status" value="1"/>
</dbReference>
<dbReference type="InterPro" id="IPR027268">
    <property type="entry name" value="Peptidase_M4/M1_CTD_sf"/>
</dbReference>
<dbReference type="InterPro" id="IPR050728">
    <property type="entry name" value="Zinc_Metalloprotease_M4"/>
</dbReference>
<name>A0A5C7FCF2_9BACT</name>
<evidence type="ECO:0000256" key="3">
    <source>
        <dbReference type="ARBA" id="ARBA00022723"/>
    </source>
</evidence>
<dbReference type="Proteomes" id="UP000321907">
    <property type="component" value="Unassembled WGS sequence"/>
</dbReference>
<evidence type="ECO:0000313" key="13">
    <source>
        <dbReference type="EMBL" id="TXF88620.1"/>
    </source>
</evidence>
<dbReference type="OrthoDB" id="291295at2"/>
<comment type="similarity">
    <text evidence="1">Belongs to the peptidase M4 family.</text>
</comment>
<dbReference type="InterPro" id="IPR023612">
    <property type="entry name" value="Peptidase_M4"/>
</dbReference>
<evidence type="ECO:0000256" key="5">
    <source>
        <dbReference type="ARBA" id="ARBA00022801"/>
    </source>
</evidence>
<keyword evidence="6" id="KW-0862">Zinc</keyword>
<evidence type="ECO:0000256" key="4">
    <source>
        <dbReference type="ARBA" id="ARBA00022729"/>
    </source>
</evidence>
<evidence type="ECO:0000259" key="12">
    <source>
        <dbReference type="Pfam" id="PF07504"/>
    </source>
</evidence>
<feature type="chain" id="PRO_5023064574" evidence="9">
    <location>
        <begin position="20"/>
        <end position="1033"/>
    </location>
</feature>
<keyword evidence="7" id="KW-0482">Metalloprotease</keyword>
<feature type="active site" evidence="8">
    <location>
        <position position="458"/>
    </location>
</feature>
<dbReference type="InterPro" id="IPR011042">
    <property type="entry name" value="6-blade_b-propeller_TolB-like"/>
</dbReference>
<dbReference type="PRINTS" id="PR00730">
    <property type="entry name" value="THERMOLYSIN"/>
</dbReference>
<keyword evidence="4 9" id="KW-0732">Signal</keyword>
<dbReference type="AlphaFoldDB" id="A0A5C7FCF2"/>
<reference evidence="13 14" key="1">
    <citation type="submission" date="2019-08" db="EMBL/GenBank/DDBJ databases">
        <title>Lewinella sp. strain SSH13 Genome sequencing and assembly.</title>
        <authorList>
            <person name="Kim I."/>
        </authorList>
    </citation>
    <scope>NUCLEOTIDE SEQUENCE [LARGE SCALE GENOMIC DNA]</scope>
    <source>
        <strain evidence="13 14">SSH13</strain>
    </source>
</reference>
<dbReference type="InterPro" id="IPR013856">
    <property type="entry name" value="Peptidase_M4_domain"/>
</dbReference>
<dbReference type="GO" id="GO:0006508">
    <property type="term" value="P:proteolysis"/>
    <property type="evidence" value="ECO:0007669"/>
    <property type="project" value="UniProtKB-KW"/>
</dbReference>
<dbReference type="RefSeq" id="WP_147931420.1">
    <property type="nucleotide sequence ID" value="NZ_VOXD01000021.1"/>
</dbReference>
<feature type="active site" description="Proton donor" evidence="8">
    <location>
        <position position="555"/>
    </location>
</feature>
<dbReference type="InterPro" id="IPR011096">
    <property type="entry name" value="FTP_domain"/>
</dbReference>
<evidence type="ECO:0000256" key="8">
    <source>
        <dbReference type="PIRSR" id="PIRSR623612-1"/>
    </source>
</evidence>
<dbReference type="SUPFAM" id="SSF69304">
    <property type="entry name" value="Tricorn protease N-terminal domain"/>
    <property type="match status" value="1"/>
</dbReference>
<proteinExistence type="inferred from homology"/>
<evidence type="ECO:0000259" key="11">
    <source>
        <dbReference type="Pfam" id="PF02868"/>
    </source>
</evidence>
<dbReference type="Gene3D" id="3.10.450.490">
    <property type="match status" value="1"/>
</dbReference>
<evidence type="ECO:0000259" key="10">
    <source>
        <dbReference type="Pfam" id="PF01447"/>
    </source>
</evidence>
<comment type="caution">
    <text evidence="13">The sequence shown here is derived from an EMBL/GenBank/DDBJ whole genome shotgun (WGS) entry which is preliminary data.</text>
</comment>
<protein>
    <submittedName>
        <fullName evidence="13">Uncharacterized protein</fullName>
    </submittedName>
</protein>
<dbReference type="PANTHER" id="PTHR33794">
    <property type="entry name" value="BACILLOLYSIN"/>
    <property type="match status" value="1"/>
</dbReference>
<accession>A0A5C7FCF2</accession>
<evidence type="ECO:0000256" key="6">
    <source>
        <dbReference type="ARBA" id="ARBA00022833"/>
    </source>
</evidence>
<evidence type="ECO:0000256" key="1">
    <source>
        <dbReference type="ARBA" id="ARBA00009388"/>
    </source>
</evidence>